<proteinExistence type="predicted"/>
<keyword evidence="2" id="KW-0732">Signal</keyword>
<dbReference type="Ensembl" id="ENSCMUT00000009616.2">
    <property type="protein sequence ID" value="ENSCMUP00000008933.2"/>
    <property type="gene ID" value="ENSCMUG00000005757.2"/>
</dbReference>
<evidence type="ECO:0000256" key="1">
    <source>
        <dbReference type="SAM" id="MobiDB-lite"/>
    </source>
</evidence>
<evidence type="ECO:0000313" key="3">
    <source>
        <dbReference type="Ensembl" id="ENSCMUP00000008933.2"/>
    </source>
</evidence>
<feature type="signal peptide" evidence="2">
    <location>
        <begin position="1"/>
        <end position="21"/>
    </location>
</feature>
<organism evidence="3 4">
    <name type="scientific">Corvus moneduloides</name>
    <name type="common">New Caledonian crow</name>
    <dbReference type="NCBI Taxonomy" id="1196302"/>
    <lineage>
        <taxon>Eukaryota</taxon>
        <taxon>Metazoa</taxon>
        <taxon>Chordata</taxon>
        <taxon>Craniata</taxon>
        <taxon>Vertebrata</taxon>
        <taxon>Euteleostomi</taxon>
        <taxon>Archelosauria</taxon>
        <taxon>Archosauria</taxon>
        <taxon>Dinosauria</taxon>
        <taxon>Saurischia</taxon>
        <taxon>Theropoda</taxon>
        <taxon>Coelurosauria</taxon>
        <taxon>Aves</taxon>
        <taxon>Neognathae</taxon>
        <taxon>Neoaves</taxon>
        <taxon>Telluraves</taxon>
        <taxon>Australaves</taxon>
        <taxon>Passeriformes</taxon>
        <taxon>Corvoidea</taxon>
        <taxon>Corvidae</taxon>
        <taxon>Corvus</taxon>
    </lineage>
</organism>
<accession>A0A8U7M3T7</accession>
<feature type="region of interest" description="Disordered" evidence="1">
    <location>
        <begin position="111"/>
        <end position="140"/>
    </location>
</feature>
<feature type="chain" id="PRO_5043467566" evidence="2">
    <location>
        <begin position="22"/>
        <end position="300"/>
    </location>
</feature>
<name>A0A8C3DRX7_CORMO</name>
<dbReference type="AlphaFoldDB" id="A0A8C3DRX7"/>
<accession>A0A8C3DRX7</accession>
<reference evidence="4" key="1">
    <citation type="submission" date="2019-10" db="EMBL/GenBank/DDBJ databases">
        <title>Corvus moneduloides (New Caledonian crow) genome, bCorMon1, primary haplotype.</title>
        <authorList>
            <person name="Rutz C."/>
            <person name="Fungtammasan C."/>
            <person name="Mountcastle J."/>
            <person name="Formenti G."/>
            <person name="Chow W."/>
            <person name="Howe K."/>
            <person name="Steele M.P."/>
            <person name="Fernandes J."/>
            <person name="Gilbert M.T.P."/>
            <person name="Fedrigo O."/>
            <person name="Jarvis E.D."/>
            <person name="Gemmell N."/>
        </authorList>
    </citation>
    <scope>NUCLEOTIDE SEQUENCE [LARGE SCALE GENOMIC DNA]</scope>
</reference>
<keyword evidence="4" id="KW-1185">Reference proteome</keyword>
<dbReference type="Proteomes" id="UP000694553">
    <property type="component" value="Unassembled WGS sequence"/>
</dbReference>
<reference evidence="3" key="3">
    <citation type="submission" date="2025-09" db="UniProtKB">
        <authorList>
            <consortium name="Ensembl"/>
        </authorList>
    </citation>
    <scope>IDENTIFICATION</scope>
</reference>
<evidence type="ECO:0000256" key="2">
    <source>
        <dbReference type="SAM" id="SignalP"/>
    </source>
</evidence>
<sequence>MAPPRLGFLLLLAGCFSCSEAQLLDWVWDSTKTTGSPAAAGEGILASEPPTSAAAPAPSPYPGTWGGEVVGSVTTPQRQEAGPAAPVGEGTAAKGTGQWDRNATGLLESTAQPSIAPPHSTSPAPGQQAASSPTEDPQLQGTGATEELQLLGSGTSEDPQLLGTGITEHLQLLRMRTTEDPQFLGSATSKDPQLLHSGTTEDLQVLRMGTTEDPQLLGSGATEDLQLLGLGTTEDPQLLGTSTKDLQLLVTGSTKDSQLLGAWSTEDLQLLGTGTTENLQLLVTPGRAHMLPSPGAALWG</sequence>
<protein>
    <submittedName>
        <fullName evidence="3">Uncharacterized protein</fullName>
    </submittedName>
</protein>
<reference evidence="3" key="2">
    <citation type="submission" date="2025-08" db="UniProtKB">
        <authorList>
            <consortium name="Ensembl"/>
        </authorList>
    </citation>
    <scope>IDENTIFICATION</scope>
</reference>
<feature type="region of interest" description="Disordered" evidence="1">
    <location>
        <begin position="35"/>
        <end position="99"/>
    </location>
</feature>
<evidence type="ECO:0000313" key="4">
    <source>
        <dbReference type="Proteomes" id="UP000694553"/>
    </source>
</evidence>
<feature type="compositionally biased region" description="Low complexity" evidence="1">
    <location>
        <begin position="46"/>
        <end position="56"/>
    </location>
</feature>